<reference evidence="9 10" key="1">
    <citation type="submission" date="2016-01" db="EMBL/GenBank/DDBJ databases">
        <title>Complete genome and mega plasmid sequence of Sphingomonas panacis DCY99 elicits systemic resistance in rice to Xanthomonas oryzae.</title>
        <authorList>
            <person name="Kim Y.J."/>
            <person name="Yang D.C."/>
            <person name="Sing P."/>
        </authorList>
    </citation>
    <scope>NUCLEOTIDE SEQUENCE [LARGE SCALE GENOMIC DNA]</scope>
    <source>
        <strain evidence="9 10">DCY99</strain>
    </source>
</reference>
<dbReference type="PANTHER" id="PTHR11961">
    <property type="entry name" value="CYTOCHROME C"/>
    <property type="match status" value="1"/>
</dbReference>
<dbReference type="InterPro" id="IPR009056">
    <property type="entry name" value="Cyt_c-like_dom"/>
</dbReference>
<keyword evidence="10" id="KW-1185">Reference proteome</keyword>
<evidence type="ECO:0000259" key="8">
    <source>
        <dbReference type="PROSITE" id="PS51007"/>
    </source>
</evidence>
<evidence type="ECO:0000313" key="9">
    <source>
        <dbReference type="EMBL" id="AOH82748.1"/>
    </source>
</evidence>
<evidence type="ECO:0000256" key="3">
    <source>
        <dbReference type="ARBA" id="ARBA00022723"/>
    </source>
</evidence>
<dbReference type="GO" id="GO:0046872">
    <property type="term" value="F:metal ion binding"/>
    <property type="evidence" value="ECO:0007669"/>
    <property type="project" value="UniProtKB-KW"/>
</dbReference>
<dbReference type="SUPFAM" id="SSF46626">
    <property type="entry name" value="Cytochrome c"/>
    <property type="match status" value="1"/>
</dbReference>
<feature type="region of interest" description="Disordered" evidence="7">
    <location>
        <begin position="170"/>
        <end position="221"/>
    </location>
</feature>
<dbReference type="KEGG" id="span:AWL63_00885"/>
<dbReference type="PROSITE" id="PS51007">
    <property type="entry name" value="CYTC"/>
    <property type="match status" value="1"/>
</dbReference>
<dbReference type="RefSeq" id="WP_069203332.1">
    <property type="nucleotide sequence ID" value="NZ_CP014168.1"/>
</dbReference>
<dbReference type="PROSITE" id="PS51257">
    <property type="entry name" value="PROKAR_LIPOPROTEIN"/>
    <property type="match status" value="1"/>
</dbReference>
<protein>
    <submittedName>
        <fullName evidence="9">Cytochrome C</fullName>
    </submittedName>
</protein>
<evidence type="ECO:0000256" key="7">
    <source>
        <dbReference type="SAM" id="MobiDB-lite"/>
    </source>
</evidence>
<organism evidence="9 10">
    <name type="scientific">Sphingomonas panacis</name>
    <dbReference type="NCBI Taxonomy" id="1560345"/>
    <lineage>
        <taxon>Bacteria</taxon>
        <taxon>Pseudomonadati</taxon>
        <taxon>Pseudomonadota</taxon>
        <taxon>Alphaproteobacteria</taxon>
        <taxon>Sphingomonadales</taxon>
        <taxon>Sphingomonadaceae</taxon>
        <taxon>Sphingomonas</taxon>
    </lineage>
</organism>
<keyword evidence="2 6" id="KW-0349">Heme</keyword>
<dbReference type="OrthoDB" id="9805828at2"/>
<dbReference type="GO" id="GO:0009055">
    <property type="term" value="F:electron transfer activity"/>
    <property type="evidence" value="ECO:0007669"/>
    <property type="project" value="InterPro"/>
</dbReference>
<accession>A0A1B3Z5P3</accession>
<evidence type="ECO:0000256" key="4">
    <source>
        <dbReference type="ARBA" id="ARBA00022982"/>
    </source>
</evidence>
<name>A0A1B3Z5P3_9SPHN</name>
<keyword evidence="1" id="KW-0813">Transport</keyword>
<evidence type="ECO:0000313" key="10">
    <source>
        <dbReference type="Proteomes" id="UP000094256"/>
    </source>
</evidence>
<sequence length="221" mass="21956">MDSRTNTIAGWTLGACAAALALTIAGTTLFSAEKPEKAGYPVEGVSTEASGAAAEEPIANLLAKADAAHGAEVFKKCAACHTVNQGGANGIGPNLWGTVGEAKGQGKAGFAFSDALKGKGGTWDFDSLNQWLASPRKYVPGTKMTFAGLSAGKDRADVILYLNQQGSNLPLPAPQAGAPTATDAKAPPGAAPAAPGEEAKPSAEGLSNVATPANVAAPAGK</sequence>
<evidence type="ECO:0000256" key="5">
    <source>
        <dbReference type="ARBA" id="ARBA00023004"/>
    </source>
</evidence>
<evidence type="ECO:0000256" key="6">
    <source>
        <dbReference type="PROSITE-ProRule" id="PRU00433"/>
    </source>
</evidence>
<evidence type="ECO:0000256" key="2">
    <source>
        <dbReference type="ARBA" id="ARBA00022617"/>
    </source>
</evidence>
<dbReference type="EMBL" id="CP014168">
    <property type="protein sequence ID" value="AOH82748.1"/>
    <property type="molecule type" value="Genomic_DNA"/>
</dbReference>
<dbReference type="Pfam" id="PF00034">
    <property type="entry name" value="Cytochrom_C"/>
    <property type="match status" value="1"/>
</dbReference>
<dbReference type="InterPro" id="IPR036909">
    <property type="entry name" value="Cyt_c-like_dom_sf"/>
</dbReference>
<dbReference type="InterPro" id="IPR002327">
    <property type="entry name" value="Cyt_c_1A/1B"/>
</dbReference>
<proteinExistence type="predicted"/>
<keyword evidence="4" id="KW-0249">Electron transport</keyword>
<keyword evidence="5 6" id="KW-0408">Iron</keyword>
<evidence type="ECO:0000256" key="1">
    <source>
        <dbReference type="ARBA" id="ARBA00022448"/>
    </source>
</evidence>
<dbReference type="STRING" id="1560345.AWL63_00885"/>
<dbReference type="Gene3D" id="1.10.760.10">
    <property type="entry name" value="Cytochrome c-like domain"/>
    <property type="match status" value="1"/>
</dbReference>
<gene>
    <name evidence="9" type="ORF">AWL63_00885</name>
</gene>
<feature type="compositionally biased region" description="Low complexity" evidence="7">
    <location>
        <begin position="176"/>
        <end position="221"/>
    </location>
</feature>
<dbReference type="Proteomes" id="UP000094256">
    <property type="component" value="Chromosome"/>
</dbReference>
<dbReference type="PRINTS" id="PR00604">
    <property type="entry name" value="CYTCHRMECIAB"/>
</dbReference>
<feature type="domain" description="Cytochrome c" evidence="8">
    <location>
        <begin position="65"/>
        <end position="166"/>
    </location>
</feature>
<dbReference type="AlphaFoldDB" id="A0A1B3Z5P3"/>
<dbReference type="GO" id="GO:0020037">
    <property type="term" value="F:heme binding"/>
    <property type="evidence" value="ECO:0007669"/>
    <property type="project" value="InterPro"/>
</dbReference>
<keyword evidence="3 6" id="KW-0479">Metal-binding</keyword>